<keyword evidence="2" id="KW-1185">Reference proteome</keyword>
<dbReference type="Proteomes" id="UP000681794">
    <property type="component" value="Chromosome"/>
</dbReference>
<evidence type="ECO:0000313" key="1">
    <source>
        <dbReference type="EMBL" id="QWS32324.1"/>
    </source>
</evidence>
<proteinExistence type="predicted"/>
<reference evidence="1" key="1">
    <citation type="submission" date="2021-06" db="EMBL/GenBank/DDBJ databases">
        <authorList>
            <person name="Ellington A.J."/>
            <person name="Bryan N.C."/>
            <person name="Christner B.C."/>
            <person name="Reisch C.R."/>
        </authorList>
    </citation>
    <scope>NUCLEOTIDE SEQUENCE</scope>
    <source>
        <strain evidence="1">L6-1</strain>
    </source>
</reference>
<name>A0ACD1E0E6_9MICO</name>
<organism evidence="1 2">
    <name type="scientific">Curtobacterium aetherium</name>
    <dbReference type="NCBI Taxonomy" id="2841594"/>
    <lineage>
        <taxon>Bacteria</taxon>
        <taxon>Bacillati</taxon>
        <taxon>Actinomycetota</taxon>
        <taxon>Actinomycetes</taxon>
        <taxon>Micrococcales</taxon>
        <taxon>Microbacteriaceae</taxon>
        <taxon>Curtobacterium</taxon>
    </lineage>
</organism>
<sequence length="123" mass="14190">MGRRRENRWQPPEHPEVERPRAFSLSEEARGGDVCHAVTPIPVWAWVQFPTFHVRVKAFARSWTRDAVLVEWAQFGQQADAWIWRSAVKHRALRAVDPRTGHAPRNGARSDPRPVRPRSPESA</sequence>
<accession>A0ACD1E0E6</accession>
<dbReference type="EMBL" id="CP076544">
    <property type="protein sequence ID" value="QWS32324.1"/>
    <property type="molecule type" value="Genomic_DNA"/>
</dbReference>
<evidence type="ECO:0000313" key="2">
    <source>
        <dbReference type="Proteomes" id="UP000681794"/>
    </source>
</evidence>
<gene>
    <name evidence="1" type="ORF">KM842_08315</name>
</gene>
<protein>
    <submittedName>
        <fullName evidence="1">Uncharacterized protein</fullName>
    </submittedName>
</protein>